<protein>
    <submittedName>
        <fullName evidence="2">Uncharacterized protein</fullName>
    </submittedName>
</protein>
<feature type="compositionally biased region" description="Low complexity" evidence="1">
    <location>
        <begin position="132"/>
        <end position="144"/>
    </location>
</feature>
<reference evidence="2 3" key="1">
    <citation type="journal article" date="2018" name="Proc. R. Soc. B">
        <title>A non-coding region near Follistatin controls head colour polymorphism in the Gouldian finch.</title>
        <authorList>
            <person name="Toomey M.B."/>
            <person name="Marques C.I."/>
            <person name="Andrade P."/>
            <person name="Araujo P.M."/>
            <person name="Sabatino S."/>
            <person name="Gazda M.A."/>
            <person name="Afonso S."/>
            <person name="Lopes R.J."/>
            <person name="Corbo J.C."/>
            <person name="Carneiro M."/>
        </authorList>
    </citation>
    <scope>NUCLEOTIDE SEQUENCE [LARGE SCALE GENOMIC DNA]</scope>
    <source>
        <strain evidence="2">Red01</strain>
        <tissue evidence="2">Muscle</tissue>
    </source>
</reference>
<dbReference type="OrthoDB" id="9940890at2759"/>
<accession>A0A3L8RXK9</accession>
<proteinExistence type="predicted"/>
<gene>
    <name evidence="2" type="ORF">DV515_00015188</name>
</gene>
<evidence type="ECO:0000313" key="2">
    <source>
        <dbReference type="EMBL" id="RLV88905.1"/>
    </source>
</evidence>
<feature type="compositionally biased region" description="Pro residues" evidence="1">
    <location>
        <begin position="169"/>
        <end position="179"/>
    </location>
</feature>
<feature type="region of interest" description="Disordered" evidence="1">
    <location>
        <begin position="41"/>
        <end position="116"/>
    </location>
</feature>
<keyword evidence="3" id="KW-1185">Reference proteome</keyword>
<feature type="compositionally biased region" description="Low complexity" evidence="1">
    <location>
        <begin position="41"/>
        <end position="54"/>
    </location>
</feature>
<feature type="compositionally biased region" description="Basic and acidic residues" evidence="1">
    <location>
        <begin position="268"/>
        <end position="277"/>
    </location>
</feature>
<name>A0A3L8RXK9_CHLGU</name>
<evidence type="ECO:0000256" key="1">
    <source>
        <dbReference type="SAM" id="MobiDB-lite"/>
    </source>
</evidence>
<feature type="compositionally biased region" description="Acidic residues" evidence="1">
    <location>
        <begin position="254"/>
        <end position="267"/>
    </location>
</feature>
<sequence>MAQGFWRLYKAKVLQTLGGPRPDAALQDEVGWGVPRTGWPSSLPAALPSPGASLQGDPPELMETAEPPALLEEGASPVSQLARKVRRGLGAAGPRDTGSRSSPVTPALPPAGAGGRCPRLADAFVPLHPRGRAPAAQPGALPRPVSYRSLVGGPQNPDPTPGSCRAPTSPTPSPASPPRPHPRGCAGQSRRGGGRVGLGEKVPARHFRPLSLPSPLATEPSEVPHTEKAPGFWDLFATKWQQASGPDKGVPPPEPDESPGEPPGDDGSDLREPEEGAFHWGFLAGKLAEIRNKTAPKGN</sequence>
<dbReference type="Proteomes" id="UP000276834">
    <property type="component" value="Unassembled WGS sequence"/>
</dbReference>
<feature type="region of interest" description="Disordered" evidence="1">
    <location>
        <begin position="129"/>
        <end position="278"/>
    </location>
</feature>
<dbReference type="EMBL" id="QUSF01000165">
    <property type="protein sequence ID" value="RLV88905.1"/>
    <property type="molecule type" value="Genomic_DNA"/>
</dbReference>
<organism evidence="2 3">
    <name type="scientific">Chloebia gouldiae</name>
    <name type="common">Gouldian finch</name>
    <name type="synonym">Erythrura gouldiae</name>
    <dbReference type="NCBI Taxonomy" id="44316"/>
    <lineage>
        <taxon>Eukaryota</taxon>
        <taxon>Metazoa</taxon>
        <taxon>Chordata</taxon>
        <taxon>Craniata</taxon>
        <taxon>Vertebrata</taxon>
        <taxon>Euteleostomi</taxon>
        <taxon>Archelosauria</taxon>
        <taxon>Archosauria</taxon>
        <taxon>Dinosauria</taxon>
        <taxon>Saurischia</taxon>
        <taxon>Theropoda</taxon>
        <taxon>Coelurosauria</taxon>
        <taxon>Aves</taxon>
        <taxon>Neognathae</taxon>
        <taxon>Neoaves</taxon>
        <taxon>Telluraves</taxon>
        <taxon>Australaves</taxon>
        <taxon>Passeriformes</taxon>
        <taxon>Passeroidea</taxon>
        <taxon>Passeridae</taxon>
        <taxon>Chloebia</taxon>
    </lineage>
</organism>
<evidence type="ECO:0000313" key="3">
    <source>
        <dbReference type="Proteomes" id="UP000276834"/>
    </source>
</evidence>
<comment type="caution">
    <text evidence="2">The sequence shown here is derived from an EMBL/GenBank/DDBJ whole genome shotgun (WGS) entry which is preliminary data.</text>
</comment>
<dbReference type="AlphaFoldDB" id="A0A3L8RXK9"/>